<evidence type="ECO:0000256" key="3">
    <source>
        <dbReference type="ARBA" id="ARBA00022679"/>
    </source>
</evidence>
<evidence type="ECO:0000256" key="6">
    <source>
        <dbReference type="ARBA" id="ARBA00022803"/>
    </source>
</evidence>
<dbReference type="SMART" id="SM00028">
    <property type="entry name" value="TPR"/>
    <property type="match status" value="3"/>
</dbReference>
<dbReference type="Proteomes" id="UP001432027">
    <property type="component" value="Unassembled WGS sequence"/>
</dbReference>
<dbReference type="GO" id="GO:0000209">
    <property type="term" value="P:protein polyubiquitination"/>
    <property type="evidence" value="ECO:0007669"/>
    <property type="project" value="TreeGrafter"/>
</dbReference>
<organism evidence="12 13">
    <name type="scientific">Pristionchus entomophagus</name>
    <dbReference type="NCBI Taxonomy" id="358040"/>
    <lineage>
        <taxon>Eukaryota</taxon>
        <taxon>Metazoa</taxon>
        <taxon>Ecdysozoa</taxon>
        <taxon>Nematoda</taxon>
        <taxon>Chromadorea</taxon>
        <taxon>Rhabditida</taxon>
        <taxon>Rhabditina</taxon>
        <taxon>Diplogasteromorpha</taxon>
        <taxon>Diplogasteroidea</taxon>
        <taxon>Neodiplogasteridae</taxon>
        <taxon>Pristionchus</taxon>
    </lineage>
</organism>
<proteinExistence type="predicted"/>
<keyword evidence="10" id="KW-0175">Coiled coil</keyword>
<evidence type="ECO:0000256" key="7">
    <source>
        <dbReference type="ARBA" id="ARBA00044534"/>
    </source>
</evidence>
<dbReference type="GO" id="GO:0045862">
    <property type="term" value="P:positive regulation of proteolysis"/>
    <property type="evidence" value="ECO:0007669"/>
    <property type="project" value="TreeGrafter"/>
</dbReference>
<protein>
    <recommendedName>
        <fullName evidence="7">E3 ubiquitin-protein ligase CHIP</fullName>
        <ecNumber evidence="2">2.3.2.27</ecNumber>
    </recommendedName>
    <alternativeName>
        <fullName evidence="8">RING-type E3 ubiquitin transferase CHIP</fullName>
    </alternativeName>
</protein>
<dbReference type="SUPFAM" id="SSF48452">
    <property type="entry name" value="TPR-like"/>
    <property type="match status" value="1"/>
</dbReference>
<dbReference type="GO" id="GO:0061630">
    <property type="term" value="F:ubiquitin protein ligase activity"/>
    <property type="evidence" value="ECO:0007669"/>
    <property type="project" value="UniProtKB-EC"/>
</dbReference>
<dbReference type="SUPFAM" id="SSF57850">
    <property type="entry name" value="RING/U-box"/>
    <property type="match status" value="1"/>
</dbReference>
<evidence type="ECO:0000256" key="2">
    <source>
        <dbReference type="ARBA" id="ARBA00012483"/>
    </source>
</evidence>
<keyword evidence="5" id="KW-0833">Ubl conjugation pathway</keyword>
<keyword evidence="4" id="KW-0677">Repeat</keyword>
<evidence type="ECO:0000256" key="5">
    <source>
        <dbReference type="ARBA" id="ARBA00022786"/>
    </source>
</evidence>
<dbReference type="InterPro" id="IPR011990">
    <property type="entry name" value="TPR-like_helical_dom_sf"/>
</dbReference>
<dbReference type="PROSITE" id="PS50293">
    <property type="entry name" value="TPR_REGION"/>
    <property type="match status" value="1"/>
</dbReference>
<dbReference type="CDD" id="cd16654">
    <property type="entry name" value="RING-Ubox_CHIP"/>
    <property type="match status" value="1"/>
</dbReference>
<comment type="catalytic activity">
    <reaction evidence="1">
        <text>S-ubiquitinyl-[E2 ubiquitin-conjugating enzyme]-L-cysteine + [acceptor protein]-L-lysine = [E2 ubiquitin-conjugating enzyme]-L-cysteine + N(6)-ubiquitinyl-[acceptor protein]-L-lysine.</text>
        <dbReference type="EC" id="2.3.2.27"/>
    </reaction>
</comment>
<evidence type="ECO:0000256" key="9">
    <source>
        <dbReference type="PROSITE-ProRule" id="PRU00339"/>
    </source>
</evidence>
<evidence type="ECO:0000256" key="1">
    <source>
        <dbReference type="ARBA" id="ARBA00000900"/>
    </source>
</evidence>
<keyword evidence="3" id="KW-0808">Transferase</keyword>
<dbReference type="GO" id="GO:0006515">
    <property type="term" value="P:protein quality control for misfolded or incompletely synthesized proteins"/>
    <property type="evidence" value="ECO:0007669"/>
    <property type="project" value="TreeGrafter"/>
</dbReference>
<dbReference type="Pfam" id="PF18391">
    <property type="entry name" value="CHIP_TPR_N"/>
    <property type="match status" value="1"/>
</dbReference>
<dbReference type="InterPro" id="IPR019734">
    <property type="entry name" value="TPR_rpt"/>
</dbReference>
<dbReference type="FunFam" id="3.30.40.10:FF:000124">
    <property type="entry name" value="STIP1 homology and U box-containing protein 1"/>
    <property type="match status" value="1"/>
</dbReference>
<feature type="non-terminal residue" evidence="12">
    <location>
        <position position="1"/>
    </location>
</feature>
<dbReference type="Pfam" id="PF04564">
    <property type="entry name" value="U-box"/>
    <property type="match status" value="1"/>
</dbReference>
<dbReference type="GO" id="GO:0043161">
    <property type="term" value="P:proteasome-mediated ubiquitin-dependent protein catabolic process"/>
    <property type="evidence" value="ECO:0007669"/>
    <property type="project" value="TreeGrafter"/>
</dbReference>
<dbReference type="SMART" id="SM00504">
    <property type="entry name" value="Ubox"/>
    <property type="match status" value="1"/>
</dbReference>
<sequence>NNHVLQMASSQSAEELKNLGNKYFQNHKYNEAVDAYSKAIVKNPDIATYFTNRALCYIYLKLWEKAAVDSRKAAELDGKSVKAYYFWGRAALHLGQYEEAIKCLAKANDLAKGQKVNFGDEITSQLRTARREKFRLEEERRIAQEVELQSYLNRLIDEDLERARAQLLDESEEEEGKMDVEEGDRLLREGRLEELEGTAQGAKDKLNNLFAQVDDRRRKREIPDYLCGKISFELLEDPVITPSGITYDRADIKEHLQRVGHFDPVTRAPLKEDQLIPNLAMREVVDNFLAENPWALHDLDIE</sequence>
<dbReference type="Pfam" id="PF00515">
    <property type="entry name" value="TPR_1"/>
    <property type="match status" value="1"/>
</dbReference>
<gene>
    <name evidence="12" type="ORF">PENTCL1PPCAC_27723</name>
</gene>
<comment type="caution">
    <text evidence="12">The sequence shown here is derived from an EMBL/GenBank/DDBJ whole genome shotgun (WGS) entry which is preliminary data.</text>
</comment>
<dbReference type="GO" id="GO:0030018">
    <property type="term" value="C:Z disc"/>
    <property type="evidence" value="ECO:0007669"/>
    <property type="project" value="TreeGrafter"/>
</dbReference>
<dbReference type="PROSITE" id="PS51698">
    <property type="entry name" value="U_BOX"/>
    <property type="match status" value="1"/>
</dbReference>
<evidence type="ECO:0000313" key="12">
    <source>
        <dbReference type="EMBL" id="GMT05549.1"/>
    </source>
</evidence>
<dbReference type="Pfam" id="PF07719">
    <property type="entry name" value="TPR_2"/>
    <property type="match status" value="1"/>
</dbReference>
<keyword evidence="13" id="KW-1185">Reference proteome</keyword>
<feature type="coiled-coil region" evidence="10">
    <location>
        <begin position="126"/>
        <end position="212"/>
    </location>
</feature>
<evidence type="ECO:0000259" key="11">
    <source>
        <dbReference type="PROSITE" id="PS51698"/>
    </source>
</evidence>
<feature type="repeat" description="TPR" evidence="9">
    <location>
        <begin position="81"/>
        <end position="114"/>
    </location>
</feature>
<evidence type="ECO:0000256" key="4">
    <source>
        <dbReference type="ARBA" id="ARBA00022737"/>
    </source>
</evidence>
<dbReference type="Gene3D" id="6.10.140.2020">
    <property type="match status" value="1"/>
</dbReference>
<dbReference type="PANTHER" id="PTHR46803:SF2">
    <property type="entry name" value="E3 UBIQUITIN-PROTEIN LIGASE CHIP"/>
    <property type="match status" value="1"/>
</dbReference>
<dbReference type="InterPro" id="IPR013083">
    <property type="entry name" value="Znf_RING/FYVE/PHD"/>
</dbReference>
<feature type="repeat" description="TPR" evidence="9">
    <location>
        <begin position="13"/>
        <end position="46"/>
    </location>
</feature>
<dbReference type="PROSITE" id="PS50005">
    <property type="entry name" value="TPR"/>
    <property type="match status" value="2"/>
</dbReference>
<dbReference type="AlphaFoldDB" id="A0AAV5UGN0"/>
<feature type="domain" description="U-box" evidence="11">
    <location>
        <begin position="221"/>
        <end position="295"/>
    </location>
</feature>
<dbReference type="Gene3D" id="1.25.40.10">
    <property type="entry name" value="Tetratricopeptide repeat domain"/>
    <property type="match status" value="1"/>
</dbReference>
<dbReference type="GO" id="GO:0051087">
    <property type="term" value="F:protein-folding chaperone binding"/>
    <property type="evidence" value="ECO:0007669"/>
    <property type="project" value="TreeGrafter"/>
</dbReference>
<dbReference type="Gene3D" id="3.30.40.10">
    <property type="entry name" value="Zinc/RING finger domain, C3HC4 (zinc finger)"/>
    <property type="match status" value="1"/>
</dbReference>
<dbReference type="GO" id="GO:0071218">
    <property type="term" value="P:cellular response to misfolded protein"/>
    <property type="evidence" value="ECO:0007669"/>
    <property type="project" value="TreeGrafter"/>
</dbReference>
<keyword evidence="6 9" id="KW-0802">TPR repeat</keyword>
<dbReference type="InterPro" id="IPR013105">
    <property type="entry name" value="TPR_2"/>
</dbReference>
<dbReference type="PANTHER" id="PTHR46803">
    <property type="entry name" value="E3 UBIQUITIN-PROTEIN LIGASE CHIP"/>
    <property type="match status" value="1"/>
</dbReference>
<accession>A0AAV5UGN0</accession>
<dbReference type="EMBL" id="BTSX01000006">
    <property type="protein sequence ID" value="GMT05549.1"/>
    <property type="molecule type" value="Genomic_DNA"/>
</dbReference>
<dbReference type="InterPro" id="IPR041312">
    <property type="entry name" value="CHIP_TPR_N"/>
</dbReference>
<dbReference type="EC" id="2.3.2.27" evidence="2"/>
<name>A0AAV5UGN0_9BILA</name>
<dbReference type="InterPro" id="IPR003613">
    <property type="entry name" value="Ubox_domain"/>
</dbReference>
<evidence type="ECO:0000256" key="10">
    <source>
        <dbReference type="SAM" id="Coils"/>
    </source>
</evidence>
<evidence type="ECO:0000313" key="13">
    <source>
        <dbReference type="Proteomes" id="UP001432027"/>
    </source>
</evidence>
<dbReference type="InterPro" id="IPR045202">
    <property type="entry name" value="CHIP_RING-Ubox"/>
</dbReference>
<evidence type="ECO:0000256" key="8">
    <source>
        <dbReference type="ARBA" id="ARBA00044543"/>
    </source>
</evidence>
<reference evidence="12" key="1">
    <citation type="submission" date="2023-10" db="EMBL/GenBank/DDBJ databases">
        <title>Genome assembly of Pristionchus species.</title>
        <authorList>
            <person name="Yoshida K."/>
            <person name="Sommer R.J."/>
        </authorList>
    </citation>
    <scope>NUCLEOTIDE SEQUENCE</scope>
    <source>
        <strain evidence="12">RS0144</strain>
    </source>
</reference>